<dbReference type="SUPFAM" id="SSF49464">
    <property type="entry name" value="Carboxypeptidase regulatory domain-like"/>
    <property type="match status" value="1"/>
</dbReference>
<comment type="subcellular location">
    <subcellularLocation>
        <location evidence="1 7">Cell outer membrane</location>
        <topology evidence="1 7">Multi-pass membrane protein</topology>
    </subcellularLocation>
</comment>
<dbReference type="InterPro" id="IPR012910">
    <property type="entry name" value="Plug_dom"/>
</dbReference>
<keyword evidence="9" id="KW-0675">Receptor</keyword>
<keyword evidence="3 7" id="KW-1134">Transmembrane beta strand</keyword>
<dbReference type="Gene3D" id="2.40.170.20">
    <property type="entry name" value="TonB-dependent receptor, beta-barrel domain"/>
    <property type="match status" value="1"/>
</dbReference>
<evidence type="ECO:0000256" key="7">
    <source>
        <dbReference type="PROSITE-ProRule" id="PRU01360"/>
    </source>
</evidence>
<dbReference type="NCBIfam" id="TIGR04057">
    <property type="entry name" value="SusC_RagA_signa"/>
    <property type="match status" value="1"/>
</dbReference>
<dbReference type="Pfam" id="PF07715">
    <property type="entry name" value="Plug"/>
    <property type="match status" value="1"/>
</dbReference>
<comment type="caution">
    <text evidence="9">The sequence shown here is derived from an EMBL/GenBank/DDBJ whole genome shotgun (WGS) entry which is preliminary data.</text>
</comment>
<reference evidence="9 10" key="1">
    <citation type="submission" date="2018-11" db="EMBL/GenBank/DDBJ databases">
        <title>Chryseotalea sanarue gen. nov., sp., nov., a member of the family Cytophagaceae, isolated from a brackish lake in Hamamatsu Japan.</title>
        <authorList>
            <person name="Maejima Y."/>
            <person name="Iino T."/>
            <person name="Muraguchi Y."/>
            <person name="Fukuda K."/>
            <person name="Ohkuma M."/>
            <person name="Moriuchi R."/>
            <person name="Dohra H."/>
            <person name="Kimbara K."/>
            <person name="Shintani M."/>
        </authorList>
    </citation>
    <scope>NUCLEOTIDE SEQUENCE [LARGE SCALE GENOMIC DNA]</scope>
    <source>
        <strain evidence="9 10">Ys</strain>
    </source>
</reference>
<dbReference type="RefSeq" id="WP_246011808.1">
    <property type="nucleotide sequence ID" value="NZ_BHXQ01000001.1"/>
</dbReference>
<organism evidence="9 10">
    <name type="scientific">Chryseotalea sanaruensis</name>
    <dbReference type="NCBI Taxonomy" id="2482724"/>
    <lineage>
        <taxon>Bacteria</taxon>
        <taxon>Pseudomonadati</taxon>
        <taxon>Bacteroidota</taxon>
        <taxon>Cytophagia</taxon>
        <taxon>Cytophagales</taxon>
        <taxon>Chryseotaleaceae</taxon>
        <taxon>Chryseotalea</taxon>
    </lineage>
</organism>
<dbReference type="Proteomes" id="UP000288227">
    <property type="component" value="Unassembled WGS sequence"/>
</dbReference>
<keyword evidence="4 7" id="KW-0812">Transmembrane</keyword>
<dbReference type="InterPro" id="IPR023997">
    <property type="entry name" value="TonB-dep_OMP_SusC/RagA_CS"/>
</dbReference>
<gene>
    <name evidence="9" type="ORF">SanaruYs_02430</name>
</gene>
<dbReference type="NCBIfam" id="TIGR04056">
    <property type="entry name" value="OMP_RagA_SusC"/>
    <property type="match status" value="1"/>
</dbReference>
<dbReference type="InterPro" id="IPR008969">
    <property type="entry name" value="CarboxyPept-like_regulatory"/>
</dbReference>
<evidence type="ECO:0000259" key="8">
    <source>
        <dbReference type="Pfam" id="PF07715"/>
    </source>
</evidence>
<evidence type="ECO:0000256" key="6">
    <source>
        <dbReference type="ARBA" id="ARBA00023237"/>
    </source>
</evidence>
<comment type="similarity">
    <text evidence="7">Belongs to the TonB-dependent receptor family.</text>
</comment>
<dbReference type="InterPro" id="IPR039426">
    <property type="entry name" value="TonB-dep_rcpt-like"/>
</dbReference>
<keyword evidence="10" id="KW-1185">Reference proteome</keyword>
<feature type="domain" description="TonB-dependent receptor plug" evidence="8">
    <location>
        <begin position="97"/>
        <end position="202"/>
    </location>
</feature>
<dbReference type="GO" id="GO:0009279">
    <property type="term" value="C:cell outer membrane"/>
    <property type="evidence" value="ECO:0007669"/>
    <property type="project" value="UniProtKB-SubCell"/>
</dbReference>
<dbReference type="EMBL" id="BHXQ01000001">
    <property type="protein sequence ID" value="GCC50028.1"/>
    <property type="molecule type" value="Genomic_DNA"/>
</dbReference>
<evidence type="ECO:0000256" key="1">
    <source>
        <dbReference type="ARBA" id="ARBA00004571"/>
    </source>
</evidence>
<dbReference type="Gene3D" id="2.60.40.1120">
    <property type="entry name" value="Carboxypeptidase-like, regulatory domain"/>
    <property type="match status" value="1"/>
</dbReference>
<evidence type="ECO:0000256" key="4">
    <source>
        <dbReference type="ARBA" id="ARBA00022692"/>
    </source>
</evidence>
<keyword evidence="2 7" id="KW-0813">Transport</keyword>
<dbReference type="AlphaFoldDB" id="A0A401U526"/>
<protein>
    <submittedName>
        <fullName evidence="9">TonB-dependent receptor</fullName>
    </submittedName>
</protein>
<name>A0A401U526_9BACT</name>
<sequence>MAQNRQVTGTVISAEDKQPVPGVNVLVQGTSRGTVTDLDGKYSLDLSGTEETLVFSFIGFTSKTVPVQGRTVVDVELELDTKTLEEIVVVGYGVQKKSDITGSTANIKGDELLKQPVLTATQAMQGKVAGVQIISSGQPGSSPQIRVRGVGTALGGTTSLYVVDGVLTDDISNINTADIVDMNILKDASSAAIYGSRGANGVIIITTKKGVSGDLKISYNNNIGFRQAANLVEMANASEYSNYIQAATGNPAPASPYDTDWYGTILRNAFQQSHNISVSGGTDKATYLFNAGYLSDQGIILNNDFERFTLRFNNDYKLSDKIQFGFQSSFGNSINENAFGNINIDAFGNVGSVYNNAYRASPIITSIQDGRYGNSSAYQNVGNPLLDLNNNSIRVNENRLQGSTFLSYKPVEWLTFRSSLGADWRNSLNRGYYYQFNADENTFLVAGGNQLRAQSSLIVQNSQAFRWVWDNTATITKQLGKHDVTLLAGVTAEKLNFTFLSANRNDIPADPDLWYIGVGDANTSQNNGGGDAWARNSYLSRVNYSYNEKYLFTATVRIDGSSRLPEINRWQTFPSFGVGWQIHREGFMENQNIFDVLKLRGSYGKVGNDQIPTNAYTVSVEQNKPYPFGGVLVPAIPGVQINQNIDPNITWEITEEYDLAIEFGLFQSKLTGEVNYYDKKVANALISVPLPRTGADADGIIFTNAATIQNRGVEVLLNWKKLVNENLSYSVGGNVTFNENKVVGLNGGRAIRGGSIGAAQGFTTITDNGLPVGSFFVLNQIGVFNTTGEVNSYINNDGDPLQPTAKPGDFKYEDVNGDGRIDDEDRVFAGSYQPVAYFGLNGSVNFKSWDFSIDFYGNVGNEVYNGKKAVRVEGRDNVEKSVVYDRWTAANRSQTEPGANTGNQLASKYFVESGSFVRINNLTIGYTFPKSMLEKVRISTCRAFVTSQNLFTLKKYSGFTPELPGDPISSGIELSAYPTTRTVALGINVGF</sequence>
<dbReference type="PROSITE" id="PS52016">
    <property type="entry name" value="TONB_DEPENDENT_REC_3"/>
    <property type="match status" value="1"/>
</dbReference>
<accession>A0A401U526</accession>
<dbReference type="InterPro" id="IPR037066">
    <property type="entry name" value="Plug_dom_sf"/>
</dbReference>
<keyword evidence="5 7" id="KW-0472">Membrane</keyword>
<dbReference type="Pfam" id="PF13715">
    <property type="entry name" value="CarbopepD_reg_2"/>
    <property type="match status" value="1"/>
</dbReference>
<evidence type="ECO:0000256" key="3">
    <source>
        <dbReference type="ARBA" id="ARBA00022452"/>
    </source>
</evidence>
<keyword evidence="6 7" id="KW-0998">Cell outer membrane</keyword>
<evidence type="ECO:0000313" key="9">
    <source>
        <dbReference type="EMBL" id="GCC50028.1"/>
    </source>
</evidence>
<dbReference type="InterPro" id="IPR023996">
    <property type="entry name" value="TonB-dep_OMP_SusC/RagA"/>
</dbReference>
<proteinExistence type="inferred from homology"/>
<dbReference type="Gene3D" id="2.170.130.10">
    <property type="entry name" value="TonB-dependent receptor, plug domain"/>
    <property type="match status" value="1"/>
</dbReference>
<evidence type="ECO:0000256" key="5">
    <source>
        <dbReference type="ARBA" id="ARBA00023136"/>
    </source>
</evidence>
<evidence type="ECO:0000256" key="2">
    <source>
        <dbReference type="ARBA" id="ARBA00022448"/>
    </source>
</evidence>
<evidence type="ECO:0000313" key="10">
    <source>
        <dbReference type="Proteomes" id="UP000288227"/>
    </source>
</evidence>
<dbReference type="SUPFAM" id="SSF56935">
    <property type="entry name" value="Porins"/>
    <property type="match status" value="1"/>
</dbReference>
<dbReference type="InterPro" id="IPR036942">
    <property type="entry name" value="Beta-barrel_TonB_sf"/>
</dbReference>